<organism evidence="5 6">
    <name type="scientific">Desulfitobacterium chlororespirans DSM 11544</name>
    <dbReference type="NCBI Taxonomy" id="1121395"/>
    <lineage>
        <taxon>Bacteria</taxon>
        <taxon>Bacillati</taxon>
        <taxon>Bacillota</taxon>
        <taxon>Clostridia</taxon>
        <taxon>Eubacteriales</taxon>
        <taxon>Desulfitobacteriaceae</taxon>
        <taxon>Desulfitobacterium</taxon>
    </lineage>
</organism>
<keyword evidence="6" id="KW-1185">Reference proteome</keyword>
<dbReference type="Pfam" id="PF07261">
    <property type="entry name" value="DnaB_2"/>
    <property type="match status" value="1"/>
</dbReference>
<proteinExistence type="inferred from homology"/>
<dbReference type="Pfam" id="PF06970">
    <property type="entry name" value="RepA_N"/>
    <property type="match status" value="1"/>
</dbReference>
<dbReference type="NCBIfam" id="TIGR01446">
    <property type="entry name" value="DnaD_dom"/>
    <property type="match status" value="1"/>
</dbReference>
<sequence>MKHTGFFDELSKRSLEFYRKEEELKEQFLQLPRQFYECEFYRRYLTPTDRELYSFLKDRMFLSQKTTADGDPTFVDENGYIFLVFSREEVMDRLGISKPTVVASFKKLSLVGLIYERRMGNRRANRIYVCKVRYMTKEEAIKEIEETEAILHASDKKKKLKSRKLTSENEKLKSEKLTSETEALRSKKLTSETEGLKSKKLTSESTLRLKKLTSIEVKNFYPINTEYSNTEISSSSTLAGDSQFLSDKITPGISPPAANLHPTISAGAEEVQDQDDNEIVKLYEDNIGQLNPVSLDKLMTYCKEHGKDFMIAVIDYAASNNARSITYIDNVIENLARAGANTPEKIAVHLAKYRNERKQAREAWRQNRHIKQKQHLKVYGMVGDKQGDGKPKPGKYEDFYLS</sequence>
<feature type="domain" description="Replication initiator A N-terminal" evidence="3">
    <location>
        <begin position="27"/>
        <end position="108"/>
    </location>
</feature>
<dbReference type="Gene3D" id="1.10.10.630">
    <property type="entry name" value="DnaD domain-like"/>
    <property type="match status" value="1"/>
</dbReference>
<evidence type="ECO:0000259" key="3">
    <source>
        <dbReference type="Pfam" id="PF06970"/>
    </source>
</evidence>
<dbReference type="AlphaFoldDB" id="A0A1M7T649"/>
<comment type="similarity">
    <text evidence="1">Belongs to the DnaB/DnaD family.</text>
</comment>
<reference evidence="6" key="1">
    <citation type="submission" date="2016-12" db="EMBL/GenBank/DDBJ databases">
        <authorList>
            <person name="Varghese N."/>
            <person name="Submissions S."/>
        </authorList>
    </citation>
    <scope>NUCLEOTIDE SEQUENCE [LARGE SCALE GENOMIC DNA]</scope>
    <source>
        <strain evidence="6">DSM 11544</strain>
    </source>
</reference>
<feature type="compositionally biased region" description="Basic and acidic residues" evidence="2">
    <location>
        <begin position="165"/>
        <end position="197"/>
    </location>
</feature>
<name>A0A1M7T649_9FIRM</name>
<evidence type="ECO:0000256" key="2">
    <source>
        <dbReference type="SAM" id="MobiDB-lite"/>
    </source>
</evidence>
<dbReference type="InterPro" id="IPR006343">
    <property type="entry name" value="DnaB/C_C"/>
</dbReference>
<feature type="domain" description="DnaB/C C-terminal" evidence="4">
    <location>
        <begin position="281"/>
        <end position="346"/>
    </location>
</feature>
<feature type="region of interest" description="Disordered" evidence="2">
    <location>
        <begin position="382"/>
        <end position="402"/>
    </location>
</feature>
<accession>A0A1M7T649</accession>
<evidence type="ECO:0000256" key="1">
    <source>
        <dbReference type="ARBA" id="ARBA00093462"/>
    </source>
</evidence>
<dbReference type="InterPro" id="IPR034829">
    <property type="entry name" value="DnaD-like_sf"/>
</dbReference>
<feature type="region of interest" description="Disordered" evidence="2">
    <location>
        <begin position="162"/>
        <end position="197"/>
    </location>
</feature>
<dbReference type="Proteomes" id="UP000184010">
    <property type="component" value="Unassembled WGS sequence"/>
</dbReference>
<feature type="compositionally biased region" description="Basic and acidic residues" evidence="2">
    <location>
        <begin position="385"/>
        <end position="402"/>
    </location>
</feature>
<dbReference type="STRING" id="1121395.SAMN02745215_01635"/>
<evidence type="ECO:0000313" key="6">
    <source>
        <dbReference type="Proteomes" id="UP000184010"/>
    </source>
</evidence>
<dbReference type="EMBL" id="FRDN01000005">
    <property type="protein sequence ID" value="SHN66220.1"/>
    <property type="molecule type" value="Genomic_DNA"/>
</dbReference>
<evidence type="ECO:0000259" key="4">
    <source>
        <dbReference type="Pfam" id="PF07261"/>
    </source>
</evidence>
<dbReference type="RefSeq" id="WP_072772125.1">
    <property type="nucleotide sequence ID" value="NZ_FRDN01000005.1"/>
</dbReference>
<dbReference type="InterPro" id="IPR010724">
    <property type="entry name" value="RepA_N"/>
</dbReference>
<gene>
    <name evidence="5" type="ORF">SAMN02745215_01635</name>
</gene>
<evidence type="ECO:0000313" key="5">
    <source>
        <dbReference type="EMBL" id="SHN66220.1"/>
    </source>
</evidence>
<dbReference type="SUPFAM" id="SSF158499">
    <property type="entry name" value="DnaD domain-like"/>
    <property type="match status" value="1"/>
</dbReference>
<protein>
    <submittedName>
        <fullName evidence="5">DnaD and phage-associated domain-containing protein</fullName>
    </submittedName>
</protein>